<evidence type="ECO:0000256" key="1">
    <source>
        <dbReference type="SAM" id="MobiDB-lite"/>
    </source>
</evidence>
<sequence>MSESQSDQLDLFIKPKKPGDELRCKKKIDDPPILSNSRLSVKQELAIQNERKRVARKRKKDQEDAEIEKRARILHGQDD</sequence>
<gene>
    <name evidence="2" type="ORF">AUK13_01040</name>
</gene>
<dbReference type="AlphaFoldDB" id="A0A1J5F961"/>
<accession>A0A1J5F961</accession>
<evidence type="ECO:0000313" key="2">
    <source>
        <dbReference type="EMBL" id="OIP56443.1"/>
    </source>
</evidence>
<comment type="caution">
    <text evidence="2">The sequence shown here is derived from an EMBL/GenBank/DDBJ whole genome shotgun (WGS) entry which is preliminary data.</text>
</comment>
<protein>
    <submittedName>
        <fullName evidence="2">Uncharacterized protein</fullName>
    </submittedName>
</protein>
<organism evidence="2 3">
    <name type="scientific">Candidatus Kuenenbacteria bacterium CG2_30_39_24</name>
    <dbReference type="NCBI Taxonomy" id="1805236"/>
    <lineage>
        <taxon>Bacteria</taxon>
        <taxon>Candidatus Kueneniibacteriota</taxon>
    </lineage>
</organism>
<dbReference type="Proteomes" id="UP000183922">
    <property type="component" value="Unassembled WGS sequence"/>
</dbReference>
<name>A0A1J5F961_9BACT</name>
<reference evidence="2 3" key="1">
    <citation type="journal article" date="2016" name="Environ. Microbiol.">
        <title>Genomic resolution of a cold subsurface aquifer community provides metabolic insights for novel microbes adapted to high CO concentrations.</title>
        <authorList>
            <person name="Probst A.J."/>
            <person name="Castelle C.J."/>
            <person name="Singh A."/>
            <person name="Brown C.T."/>
            <person name="Anantharaman K."/>
            <person name="Sharon I."/>
            <person name="Hug L.A."/>
            <person name="Burstein D."/>
            <person name="Emerson J.B."/>
            <person name="Thomas B.C."/>
            <person name="Banfield J.F."/>
        </authorList>
    </citation>
    <scope>NUCLEOTIDE SEQUENCE [LARGE SCALE GENOMIC DNA]</scope>
    <source>
        <strain evidence="2">CG2_30_39_24</strain>
    </source>
</reference>
<feature type="compositionally biased region" description="Basic and acidic residues" evidence="1">
    <location>
        <begin position="67"/>
        <end position="79"/>
    </location>
</feature>
<dbReference type="EMBL" id="MNYR01000016">
    <property type="protein sequence ID" value="OIP56443.1"/>
    <property type="molecule type" value="Genomic_DNA"/>
</dbReference>
<feature type="region of interest" description="Disordered" evidence="1">
    <location>
        <begin position="51"/>
        <end position="79"/>
    </location>
</feature>
<evidence type="ECO:0000313" key="3">
    <source>
        <dbReference type="Proteomes" id="UP000183922"/>
    </source>
</evidence>
<feature type="compositionally biased region" description="Basic and acidic residues" evidence="1">
    <location>
        <begin position="17"/>
        <end position="30"/>
    </location>
</feature>
<feature type="region of interest" description="Disordered" evidence="1">
    <location>
        <begin position="1"/>
        <end position="35"/>
    </location>
</feature>
<proteinExistence type="predicted"/>